<comment type="caution">
    <text evidence="2">The sequence shown here is derived from an EMBL/GenBank/DDBJ whole genome shotgun (WGS) entry which is preliminary data.</text>
</comment>
<reference evidence="2" key="1">
    <citation type="submission" date="2021-08" db="EMBL/GenBank/DDBJ databases">
        <authorList>
            <person name="Misof B."/>
            <person name="Oliver O."/>
            <person name="Podsiadlowski L."/>
            <person name="Donath A."/>
            <person name="Peters R."/>
            <person name="Mayer C."/>
            <person name="Rust J."/>
            <person name="Gunkel S."/>
            <person name="Lesny P."/>
            <person name="Martin S."/>
            <person name="Oeyen J.P."/>
            <person name="Petersen M."/>
            <person name="Panagiotis P."/>
            <person name="Wilbrandt J."/>
            <person name="Tanja T."/>
        </authorList>
    </citation>
    <scope>NUCLEOTIDE SEQUENCE</scope>
    <source>
        <strain evidence="2">GBR_01_08_01A</strain>
        <tissue evidence="2">Thorax + abdomen</tissue>
    </source>
</reference>
<feature type="region of interest" description="Disordered" evidence="1">
    <location>
        <begin position="143"/>
        <end position="170"/>
    </location>
</feature>
<reference evidence="2" key="2">
    <citation type="journal article" date="2023" name="Commun. Biol.">
        <title>Intrasexual cuticular hydrocarbon dimorphism in a wasp sheds light on hydrocarbon biosynthesis genes in Hymenoptera.</title>
        <authorList>
            <person name="Moris V.C."/>
            <person name="Podsiadlowski L."/>
            <person name="Martin S."/>
            <person name="Oeyen J.P."/>
            <person name="Donath A."/>
            <person name="Petersen M."/>
            <person name="Wilbrandt J."/>
            <person name="Misof B."/>
            <person name="Liedtke D."/>
            <person name="Thamm M."/>
            <person name="Scheiner R."/>
            <person name="Schmitt T."/>
            <person name="Niehuis O."/>
        </authorList>
    </citation>
    <scope>NUCLEOTIDE SEQUENCE</scope>
    <source>
        <strain evidence="2">GBR_01_08_01A</strain>
    </source>
</reference>
<organism evidence="2 3">
    <name type="scientific">Odynerus spinipes</name>
    <dbReference type="NCBI Taxonomy" id="1348599"/>
    <lineage>
        <taxon>Eukaryota</taxon>
        <taxon>Metazoa</taxon>
        <taxon>Ecdysozoa</taxon>
        <taxon>Arthropoda</taxon>
        <taxon>Hexapoda</taxon>
        <taxon>Insecta</taxon>
        <taxon>Pterygota</taxon>
        <taxon>Neoptera</taxon>
        <taxon>Endopterygota</taxon>
        <taxon>Hymenoptera</taxon>
        <taxon>Apocrita</taxon>
        <taxon>Aculeata</taxon>
        <taxon>Vespoidea</taxon>
        <taxon>Vespidae</taxon>
        <taxon>Eumeninae</taxon>
        <taxon>Odynerus</taxon>
    </lineage>
</organism>
<accession>A0AAD9RV68</accession>
<feature type="compositionally biased region" description="Polar residues" evidence="1">
    <location>
        <begin position="144"/>
        <end position="161"/>
    </location>
</feature>
<evidence type="ECO:0000313" key="2">
    <source>
        <dbReference type="EMBL" id="KAK2586557.1"/>
    </source>
</evidence>
<dbReference type="AlphaFoldDB" id="A0AAD9RV68"/>
<gene>
    <name evidence="2" type="ORF">KPH14_011445</name>
</gene>
<dbReference type="EMBL" id="JAIFRP010000012">
    <property type="protein sequence ID" value="KAK2586557.1"/>
    <property type="molecule type" value="Genomic_DNA"/>
</dbReference>
<evidence type="ECO:0000313" key="3">
    <source>
        <dbReference type="Proteomes" id="UP001258017"/>
    </source>
</evidence>
<proteinExistence type="predicted"/>
<dbReference type="Proteomes" id="UP001258017">
    <property type="component" value="Unassembled WGS sequence"/>
</dbReference>
<sequence>MNVKGNPQKKSNKELSVAMIPKIMSEMTPTKSTDNVLVNPVNILVKSEEELGISSTKTAQTNSYKNRDISDSSIQSTVDQIGSCDTSILYKPNTSDTDIQDLKPDLELYQSDADSHKISNSDNVSNLKIEDVVSCSDIHPLPQNEMTNQQKPTNSIITPATQPRRRGRPRKCVSIQTPEECNNYCPQSHVSNSEMSTYSTKHSMETPTIAADSKALNSNIKIDTVKSDHTPKRRGRPPSKNKIIKNEIKNHDKKDTNVDTINTEHMPQLSNLSIVSNENSRLNVEQDTMQPVKCARCGKEVINKLWAAHNLAKHNNMSWYEGEEPMDFQNDTKLLKRVLANAIKKKKGQLSCEQCGAIKRSVNGFISHIQFCGKSDDEKRALMVTCPVCNAVMMPSSMEIHERHHRELKYSKRKSFILESTEHEKVRRKAAEKAVSKILQFTELVKEECIGQTKKVELNSSVLAAETAPNTSTKCEDTLDDTNDTSNVTGIVCQENRSFETEPHPLKVKKPKNEGDSFTKIENTLPSTEDQYDTFGSYVASEIRCLNSDYLRRKLKRKIQCAIIDIQDEEDRLPGSTTPESSFT</sequence>
<evidence type="ECO:0000256" key="1">
    <source>
        <dbReference type="SAM" id="MobiDB-lite"/>
    </source>
</evidence>
<protein>
    <submittedName>
        <fullName evidence="2">Uncharacterized protein</fullName>
    </submittedName>
</protein>
<keyword evidence="3" id="KW-1185">Reference proteome</keyword>
<name>A0AAD9RV68_9HYME</name>